<dbReference type="EMBL" id="JASSZA010000002">
    <property type="protein sequence ID" value="KAK2118313.1"/>
    <property type="molecule type" value="Genomic_DNA"/>
</dbReference>
<comment type="caution">
    <text evidence="2">The sequence shown here is derived from an EMBL/GenBank/DDBJ whole genome shotgun (WGS) entry which is preliminary data.</text>
</comment>
<dbReference type="Gene3D" id="3.30.428.10">
    <property type="entry name" value="HIT-like"/>
    <property type="match status" value="1"/>
</dbReference>
<dbReference type="Proteomes" id="UP001266305">
    <property type="component" value="Unassembled WGS sequence"/>
</dbReference>
<feature type="compositionally biased region" description="Low complexity" evidence="1">
    <location>
        <begin position="141"/>
        <end position="153"/>
    </location>
</feature>
<accession>A0ABQ9WC10</accession>
<feature type="region of interest" description="Disordered" evidence="1">
    <location>
        <begin position="34"/>
        <end position="62"/>
    </location>
</feature>
<evidence type="ECO:0000313" key="2">
    <source>
        <dbReference type="EMBL" id="KAK2118313.1"/>
    </source>
</evidence>
<evidence type="ECO:0000256" key="1">
    <source>
        <dbReference type="SAM" id="MobiDB-lite"/>
    </source>
</evidence>
<evidence type="ECO:0000313" key="3">
    <source>
        <dbReference type="Proteomes" id="UP001266305"/>
    </source>
</evidence>
<keyword evidence="3" id="KW-1185">Reference proteome</keyword>
<gene>
    <name evidence="2" type="ORF">P7K49_005200</name>
</gene>
<sequence length="216" mass="23736">MADEIAKAQVARPGGDTIFGKIIRKEIPAKIIFEDDRGTRGDPASLAERAPRQRAGPGHSEAACRRVPALRLRVICPGHGPGRRAPWVSHRGVWTRVWAHWGPRVEARRLPGCLRPRRCQESRNLASALPDREKPDRVLTQAQSPQSPAHSQPACQGLAFLGLDRQDIVLEGFRVSGRRGDLLGLTASFADRSVCISVRPWHTSDAGDDTNERGSN</sequence>
<proteinExistence type="predicted"/>
<feature type="region of interest" description="Disordered" evidence="1">
    <location>
        <begin position="124"/>
        <end position="153"/>
    </location>
</feature>
<protein>
    <submittedName>
        <fullName evidence="2">Uncharacterized protein</fullName>
    </submittedName>
</protein>
<reference evidence="2 3" key="1">
    <citation type="submission" date="2023-05" db="EMBL/GenBank/DDBJ databases">
        <title>B98-5 Cell Line De Novo Hybrid Assembly: An Optical Mapping Approach.</title>
        <authorList>
            <person name="Kananen K."/>
            <person name="Auerbach J.A."/>
            <person name="Kautto E."/>
            <person name="Blachly J.S."/>
        </authorList>
    </citation>
    <scope>NUCLEOTIDE SEQUENCE [LARGE SCALE GENOMIC DNA]</scope>
    <source>
        <strain evidence="2">B95-8</strain>
        <tissue evidence="2">Cell line</tissue>
    </source>
</reference>
<name>A0ABQ9WC10_SAGOE</name>
<organism evidence="2 3">
    <name type="scientific">Saguinus oedipus</name>
    <name type="common">Cotton-top tamarin</name>
    <name type="synonym">Oedipomidas oedipus</name>
    <dbReference type="NCBI Taxonomy" id="9490"/>
    <lineage>
        <taxon>Eukaryota</taxon>
        <taxon>Metazoa</taxon>
        <taxon>Chordata</taxon>
        <taxon>Craniata</taxon>
        <taxon>Vertebrata</taxon>
        <taxon>Euteleostomi</taxon>
        <taxon>Mammalia</taxon>
        <taxon>Eutheria</taxon>
        <taxon>Euarchontoglires</taxon>
        <taxon>Primates</taxon>
        <taxon>Haplorrhini</taxon>
        <taxon>Platyrrhini</taxon>
        <taxon>Cebidae</taxon>
        <taxon>Callitrichinae</taxon>
        <taxon>Saguinus</taxon>
    </lineage>
</organism>
<dbReference type="InterPro" id="IPR036265">
    <property type="entry name" value="HIT-like_sf"/>
</dbReference>